<evidence type="ECO:0000313" key="17">
    <source>
        <dbReference type="Proteomes" id="UP000002745"/>
    </source>
</evidence>
<evidence type="ECO:0000256" key="5">
    <source>
        <dbReference type="ARBA" id="ARBA00022692"/>
    </source>
</evidence>
<dbReference type="InterPro" id="IPR036942">
    <property type="entry name" value="Beta-barrel_TonB_sf"/>
</dbReference>
<evidence type="ECO:0000256" key="6">
    <source>
        <dbReference type="ARBA" id="ARBA00023004"/>
    </source>
</evidence>
<evidence type="ECO:0000256" key="9">
    <source>
        <dbReference type="ARBA" id="ARBA00023136"/>
    </source>
</evidence>
<dbReference type="SUPFAM" id="SSF56935">
    <property type="entry name" value="Porins"/>
    <property type="match status" value="1"/>
</dbReference>
<dbReference type="KEGG" id="hba:Hbal_2597"/>
<evidence type="ECO:0000256" key="4">
    <source>
        <dbReference type="ARBA" id="ARBA00022496"/>
    </source>
</evidence>
<feature type="signal peptide" evidence="13">
    <location>
        <begin position="1"/>
        <end position="37"/>
    </location>
</feature>
<dbReference type="Pfam" id="PF00593">
    <property type="entry name" value="TonB_dep_Rec_b-barrel"/>
    <property type="match status" value="1"/>
</dbReference>
<evidence type="ECO:0000256" key="13">
    <source>
        <dbReference type="SAM" id="SignalP"/>
    </source>
</evidence>
<dbReference type="InterPro" id="IPR012910">
    <property type="entry name" value="Plug_dom"/>
</dbReference>
<organism evidence="16 17">
    <name type="scientific">Hirschia baltica (strain ATCC 49814 / DSM 5838 / IFAM 1418)</name>
    <dbReference type="NCBI Taxonomy" id="582402"/>
    <lineage>
        <taxon>Bacteria</taxon>
        <taxon>Pseudomonadati</taxon>
        <taxon>Pseudomonadota</taxon>
        <taxon>Alphaproteobacteria</taxon>
        <taxon>Hyphomonadales</taxon>
        <taxon>Hyphomonadaceae</taxon>
        <taxon>Hirschia</taxon>
    </lineage>
</organism>
<evidence type="ECO:0000259" key="15">
    <source>
        <dbReference type="Pfam" id="PF07715"/>
    </source>
</evidence>
<keyword evidence="17" id="KW-1185">Reference proteome</keyword>
<comment type="similarity">
    <text evidence="11 12">Belongs to the TonB-dependent receptor family.</text>
</comment>
<proteinExistence type="inferred from homology"/>
<dbReference type="AlphaFoldDB" id="C6XPK7"/>
<sequence length="883" mass="96486">MKNRHSSEGNGHLLKYRLKSTCAAFCLLMTSGGFAVAQESVEVEADEEKRAILDTVVVSARRREESLNEVPSSVVALGEAQLENLGVIDVTDIGTSVPSLTIQNNVGGYRSTLAIFIRGIGNTNGGGGGALQAAGSAMYIDGFYIPNRIGSMLSTLDVDRIEVLRGPQGTLFGKNSTGGLVNIVTKQPEDDFSADMTVRAGSYGDRSFKGSVNLPITDWAAARVAVAKETYDGHYYNTYFGQDWGARDLEAVSAQLRLKPTKNVTFDVGFRGNYQDDQQDGGGCRVYPDQGMLDTANAIATDLGRENPYTGPAYSNGVVQWGGGLTGNGHLEDLYPGATLDFWDACISDSEQGDYHFSSEKATFLKLDNEFKTASLAWESEGSVGILDELSAKLNYGNFFSSQHYLGERDYTPVMSHATGTTPYGDGRARETESFEFLLSGSLMDRVDFVLGANTYDDVFYEGGGDCLRAVQNGDTAAIVAGDAFVDCKTDGNFQGLNLIGKPSGGGPGIAGRSGLISSEAVSFFADVTVNLTDLWALELGIRQTDEDRFFDQVEFEFDRQACSYASLPWGSPADGPESQMCELDYGVGGTTNGVEFYNSREISYSATTPRVSLKRKIGEDSIVYALYSEGFLSGGFNDELQDPILDPLVTYGPEKVKNYEIGVKGNFFDGRLNLAVDYFLMDYQDKQESIEIDNSSGQFGNEETIGLTTNAAAVEISGVEFEMRAMPWDGGVVALDFGYLKNEYTNYQTFDPATETYVDLTNTAINDYTPDLTINAMLQQDFTLKSGVLTGMIGVNWRDEYDYQSTTIDAPASRCIQDAYSTVRARATYRPDNANWQLAAYAKNLTDERYLNNCGFQERQGVYSYQYGAPRTLGLELKYFWD</sequence>
<evidence type="ECO:0000256" key="7">
    <source>
        <dbReference type="ARBA" id="ARBA00023065"/>
    </source>
</evidence>
<dbReference type="RefSeq" id="WP_015828422.1">
    <property type="nucleotide sequence ID" value="NC_012982.1"/>
</dbReference>
<gene>
    <name evidence="16" type="ordered locus">Hbal_2597</name>
</gene>
<dbReference type="OrthoDB" id="9760333at2"/>
<keyword evidence="16" id="KW-0675">Receptor</keyword>
<evidence type="ECO:0000256" key="3">
    <source>
        <dbReference type="ARBA" id="ARBA00022452"/>
    </source>
</evidence>
<dbReference type="GO" id="GO:0009279">
    <property type="term" value="C:cell outer membrane"/>
    <property type="evidence" value="ECO:0007669"/>
    <property type="project" value="UniProtKB-SubCell"/>
</dbReference>
<feature type="chain" id="PRO_5002973981" evidence="13">
    <location>
        <begin position="38"/>
        <end position="883"/>
    </location>
</feature>
<dbReference type="PANTHER" id="PTHR32552:SF81">
    <property type="entry name" value="TONB-DEPENDENT OUTER MEMBRANE RECEPTOR"/>
    <property type="match status" value="1"/>
</dbReference>
<dbReference type="EMBL" id="CP001678">
    <property type="protein sequence ID" value="ACT60272.1"/>
    <property type="molecule type" value="Genomic_DNA"/>
</dbReference>
<reference evidence="17" key="1">
    <citation type="journal article" date="2011" name="J. Bacteriol.">
        <title>Genome sequences of eight morphologically diverse alphaproteobacteria.</title>
        <authorList>
            <consortium name="US DOE Joint Genome Institute"/>
            <person name="Brown P.J."/>
            <person name="Kysela D.T."/>
            <person name="Buechlein A."/>
            <person name="Hemmerich C."/>
            <person name="Brun Y.V."/>
        </authorList>
    </citation>
    <scope>NUCLEOTIDE SEQUENCE [LARGE SCALE GENOMIC DNA]</scope>
    <source>
        <strain evidence="17">ATCC 49814 / DSM 5838 / IFAM 1418</strain>
    </source>
</reference>
<keyword evidence="5 11" id="KW-0812">Transmembrane</keyword>
<keyword evidence="2 11" id="KW-0813">Transport</keyword>
<keyword evidence="9 11" id="KW-0472">Membrane</keyword>
<dbReference type="PANTHER" id="PTHR32552">
    <property type="entry name" value="FERRICHROME IRON RECEPTOR-RELATED"/>
    <property type="match status" value="1"/>
</dbReference>
<dbReference type="InterPro" id="IPR000531">
    <property type="entry name" value="Beta-barrel_TonB"/>
</dbReference>
<dbReference type="HOGENOM" id="CLU_008287_15_0_5"/>
<feature type="domain" description="TonB-dependent receptor plug" evidence="15">
    <location>
        <begin position="67"/>
        <end position="179"/>
    </location>
</feature>
<evidence type="ECO:0000256" key="8">
    <source>
        <dbReference type="ARBA" id="ARBA00023077"/>
    </source>
</evidence>
<keyword evidence="4" id="KW-0410">Iron transport</keyword>
<keyword evidence="10 11" id="KW-0998">Cell outer membrane</keyword>
<dbReference type="PROSITE" id="PS52016">
    <property type="entry name" value="TONB_DEPENDENT_REC_3"/>
    <property type="match status" value="1"/>
</dbReference>
<dbReference type="Proteomes" id="UP000002745">
    <property type="component" value="Chromosome"/>
</dbReference>
<comment type="subcellular location">
    <subcellularLocation>
        <location evidence="1 11">Cell outer membrane</location>
        <topology evidence="1 11">Multi-pass membrane protein</topology>
    </subcellularLocation>
</comment>
<dbReference type="Gene3D" id="2.40.170.20">
    <property type="entry name" value="TonB-dependent receptor, beta-barrel domain"/>
    <property type="match status" value="2"/>
</dbReference>
<evidence type="ECO:0000256" key="2">
    <source>
        <dbReference type="ARBA" id="ARBA00022448"/>
    </source>
</evidence>
<evidence type="ECO:0000313" key="16">
    <source>
        <dbReference type="EMBL" id="ACT60272.1"/>
    </source>
</evidence>
<evidence type="ECO:0000256" key="1">
    <source>
        <dbReference type="ARBA" id="ARBA00004571"/>
    </source>
</evidence>
<protein>
    <submittedName>
        <fullName evidence="16">TonB-dependent receptor</fullName>
    </submittedName>
</protein>
<keyword evidence="7" id="KW-0406">Ion transport</keyword>
<name>C6XPK7_HIRBI</name>
<keyword evidence="8 12" id="KW-0798">TonB box</keyword>
<evidence type="ECO:0000256" key="11">
    <source>
        <dbReference type="PROSITE-ProRule" id="PRU01360"/>
    </source>
</evidence>
<keyword evidence="3 11" id="KW-1134">Transmembrane beta strand</keyword>
<keyword evidence="13" id="KW-0732">Signal</keyword>
<dbReference type="Pfam" id="PF07715">
    <property type="entry name" value="Plug"/>
    <property type="match status" value="1"/>
</dbReference>
<dbReference type="InterPro" id="IPR039426">
    <property type="entry name" value="TonB-dep_rcpt-like"/>
</dbReference>
<evidence type="ECO:0000259" key="14">
    <source>
        <dbReference type="Pfam" id="PF00593"/>
    </source>
</evidence>
<dbReference type="GO" id="GO:0006826">
    <property type="term" value="P:iron ion transport"/>
    <property type="evidence" value="ECO:0007669"/>
    <property type="project" value="UniProtKB-KW"/>
</dbReference>
<evidence type="ECO:0000256" key="12">
    <source>
        <dbReference type="RuleBase" id="RU003357"/>
    </source>
</evidence>
<accession>C6XPK7</accession>
<keyword evidence="6" id="KW-0408">Iron</keyword>
<evidence type="ECO:0000256" key="10">
    <source>
        <dbReference type="ARBA" id="ARBA00023237"/>
    </source>
</evidence>
<dbReference type="eggNOG" id="COG4774">
    <property type="taxonomic scope" value="Bacteria"/>
</dbReference>
<feature type="domain" description="TonB-dependent receptor-like beta-barrel" evidence="14">
    <location>
        <begin position="354"/>
        <end position="846"/>
    </location>
</feature>
<dbReference type="STRING" id="582402.Hbal_2597"/>